<dbReference type="AlphaFoldDB" id="A0A0G1KCN2"/>
<sequence length="208" mass="22604">VIATHPDQDHTGGLPDVLSRMQIDGVVTTENTSATGVYEAFENEIQKEGATRVLARSGERIILDTGVVLEILSPDRNVVGWETNTASIVAKLSYGTKSFLFTGDAPQEIEKYIISKHINIESGSPMMASTVLKLGHHGSRTSTSRMFLSAVNPSYAIISAGKENPYGHPHKEVVNLLDEFNIPSFSTAERGTITFVTDGEDISVKNER</sequence>
<proteinExistence type="predicted"/>
<dbReference type="Proteomes" id="UP000034595">
    <property type="component" value="Unassembled WGS sequence"/>
</dbReference>
<organism evidence="2 3">
    <name type="scientific">Candidatus Azambacteria bacterium GW2011_GWA1_44_9</name>
    <dbReference type="NCBI Taxonomy" id="1618610"/>
    <lineage>
        <taxon>Bacteria</taxon>
        <taxon>Candidatus Azamiibacteriota</taxon>
    </lineage>
</organism>
<reference evidence="2 3" key="1">
    <citation type="journal article" date="2015" name="Nature">
        <title>rRNA introns, odd ribosomes, and small enigmatic genomes across a large radiation of phyla.</title>
        <authorList>
            <person name="Brown C.T."/>
            <person name="Hug L.A."/>
            <person name="Thomas B.C."/>
            <person name="Sharon I."/>
            <person name="Castelle C.J."/>
            <person name="Singh A."/>
            <person name="Wilkins M.J."/>
            <person name="Williams K.H."/>
            <person name="Banfield J.F."/>
        </authorList>
    </citation>
    <scope>NUCLEOTIDE SEQUENCE [LARGE SCALE GENOMIC DNA]</scope>
</reference>
<dbReference type="PANTHER" id="PTHR30619:SF7">
    <property type="entry name" value="BETA-LACTAMASE DOMAIN PROTEIN"/>
    <property type="match status" value="1"/>
</dbReference>
<evidence type="ECO:0000313" key="3">
    <source>
        <dbReference type="Proteomes" id="UP000034595"/>
    </source>
</evidence>
<gene>
    <name evidence="2" type="ORF">UW78_C0009G0027</name>
</gene>
<dbReference type="Pfam" id="PF00753">
    <property type="entry name" value="Lactamase_B"/>
    <property type="match status" value="1"/>
</dbReference>
<dbReference type="PANTHER" id="PTHR30619">
    <property type="entry name" value="DNA INTERNALIZATION/COMPETENCE PROTEIN COMEC/REC2"/>
    <property type="match status" value="1"/>
</dbReference>
<dbReference type="InterPro" id="IPR036866">
    <property type="entry name" value="RibonucZ/Hydroxyglut_hydro"/>
</dbReference>
<accession>A0A0G1KCN2</accession>
<evidence type="ECO:0000313" key="2">
    <source>
        <dbReference type="EMBL" id="KKT81506.1"/>
    </source>
</evidence>
<dbReference type="CDD" id="cd07731">
    <property type="entry name" value="ComA-like_MBL-fold"/>
    <property type="match status" value="1"/>
</dbReference>
<name>A0A0G1KCN2_9BACT</name>
<dbReference type="InterPro" id="IPR052159">
    <property type="entry name" value="Competence_DNA_uptake"/>
</dbReference>
<comment type="caution">
    <text evidence="2">The sequence shown here is derived from an EMBL/GenBank/DDBJ whole genome shotgun (WGS) entry which is preliminary data.</text>
</comment>
<dbReference type="Gene3D" id="3.60.15.10">
    <property type="entry name" value="Ribonuclease Z/Hydroxyacylglutathione hydrolase-like"/>
    <property type="match status" value="1"/>
</dbReference>
<feature type="domain" description="Metallo-beta-lactamase" evidence="1">
    <location>
        <begin position="1"/>
        <end position="161"/>
    </location>
</feature>
<dbReference type="InterPro" id="IPR001279">
    <property type="entry name" value="Metallo-B-lactamas"/>
</dbReference>
<dbReference type="SUPFAM" id="SSF56281">
    <property type="entry name" value="Metallo-hydrolase/oxidoreductase"/>
    <property type="match status" value="1"/>
</dbReference>
<dbReference type="InterPro" id="IPR035681">
    <property type="entry name" value="ComA-like_MBL"/>
</dbReference>
<evidence type="ECO:0000259" key="1">
    <source>
        <dbReference type="Pfam" id="PF00753"/>
    </source>
</evidence>
<protein>
    <submittedName>
        <fullName evidence="2">Metallo beta-lactamase family protein</fullName>
    </submittedName>
</protein>
<dbReference type="EMBL" id="LCJQ01000009">
    <property type="protein sequence ID" value="KKT81506.1"/>
    <property type="molecule type" value="Genomic_DNA"/>
</dbReference>
<feature type="non-terminal residue" evidence="2">
    <location>
        <position position="1"/>
    </location>
</feature>